<comment type="caution">
    <text evidence="1">The sequence shown here is derived from an EMBL/GenBank/DDBJ whole genome shotgun (WGS) entry which is preliminary data.</text>
</comment>
<reference evidence="1 2" key="1">
    <citation type="journal article" date="2015" name="Nature">
        <title>rRNA introns, odd ribosomes, and small enigmatic genomes across a large radiation of phyla.</title>
        <authorList>
            <person name="Brown C.T."/>
            <person name="Hug L.A."/>
            <person name="Thomas B.C."/>
            <person name="Sharon I."/>
            <person name="Castelle C.J."/>
            <person name="Singh A."/>
            <person name="Wilkins M.J."/>
            <person name="Williams K.H."/>
            <person name="Banfield J.F."/>
        </authorList>
    </citation>
    <scope>NUCLEOTIDE SEQUENCE [LARGE SCALE GENOMIC DNA]</scope>
</reference>
<protein>
    <submittedName>
        <fullName evidence="1">Uncharacterized protein</fullName>
    </submittedName>
</protein>
<sequence>MKIIRLKRPELNSISLNTSIENMLGGIPGFYITMSIGQWDNFLDEGYYRQDATLIELNDNEYPVAAYRLEKGANTNA</sequence>
<gene>
    <name evidence="1" type="ORF">UU55_C0004G0019</name>
</gene>
<name>A0A0G0VQN7_UNCKA</name>
<evidence type="ECO:0000313" key="1">
    <source>
        <dbReference type="EMBL" id="KKS03230.1"/>
    </source>
</evidence>
<dbReference type="Proteomes" id="UP000033947">
    <property type="component" value="Unassembled WGS sequence"/>
</dbReference>
<accession>A0A0G0VQN7</accession>
<dbReference type="EMBL" id="LCBB01000004">
    <property type="protein sequence ID" value="KKS03230.1"/>
    <property type="molecule type" value="Genomic_DNA"/>
</dbReference>
<dbReference type="AlphaFoldDB" id="A0A0G0VQN7"/>
<evidence type="ECO:0000313" key="2">
    <source>
        <dbReference type="Proteomes" id="UP000033947"/>
    </source>
</evidence>
<organism evidence="1 2">
    <name type="scientific">candidate division WWE3 bacterium GW2011_GWC2_41_23</name>
    <dbReference type="NCBI Taxonomy" id="1619123"/>
    <lineage>
        <taxon>Bacteria</taxon>
        <taxon>Katanobacteria</taxon>
    </lineage>
</organism>
<proteinExistence type="predicted"/>